<comment type="caution">
    <text evidence="6">The sequence shown here is derived from an EMBL/GenBank/DDBJ whole genome shotgun (WGS) entry which is preliminary data.</text>
</comment>
<dbReference type="GO" id="GO:0004386">
    <property type="term" value="F:helicase activity"/>
    <property type="evidence" value="ECO:0007669"/>
    <property type="project" value="UniProtKB-KW"/>
</dbReference>
<proteinExistence type="predicted"/>
<dbReference type="PANTHER" id="PTHR47959:SF23">
    <property type="entry name" value="HELICASE ATP-BINDING DOMAIN-CONTAINING PROTEIN"/>
    <property type="match status" value="1"/>
</dbReference>
<keyword evidence="3" id="KW-0347">Helicase</keyword>
<keyword evidence="2" id="KW-0378">Hydrolase</keyword>
<organism evidence="6 7">
    <name type="scientific">Eruca vesicaria subsp. sativa</name>
    <name type="common">Garden rocket</name>
    <name type="synonym">Eruca sativa</name>
    <dbReference type="NCBI Taxonomy" id="29727"/>
    <lineage>
        <taxon>Eukaryota</taxon>
        <taxon>Viridiplantae</taxon>
        <taxon>Streptophyta</taxon>
        <taxon>Embryophyta</taxon>
        <taxon>Tracheophyta</taxon>
        <taxon>Spermatophyta</taxon>
        <taxon>Magnoliopsida</taxon>
        <taxon>eudicotyledons</taxon>
        <taxon>Gunneridae</taxon>
        <taxon>Pentapetalae</taxon>
        <taxon>rosids</taxon>
        <taxon>malvids</taxon>
        <taxon>Brassicales</taxon>
        <taxon>Brassicaceae</taxon>
        <taxon>Brassiceae</taxon>
        <taxon>Eruca</taxon>
    </lineage>
</organism>
<dbReference type="InterPro" id="IPR027417">
    <property type="entry name" value="P-loop_NTPase"/>
</dbReference>
<dbReference type="SMART" id="SM00490">
    <property type="entry name" value="HELICc"/>
    <property type="match status" value="1"/>
</dbReference>
<evidence type="ECO:0000313" key="6">
    <source>
        <dbReference type="EMBL" id="CAH8310173.1"/>
    </source>
</evidence>
<evidence type="ECO:0000259" key="5">
    <source>
        <dbReference type="PROSITE" id="PS51194"/>
    </source>
</evidence>
<name>A0ABC8J1Y2_ERUVS</name>
<sequence length="198" mass="21187">MNHITKSQRERTLAGLRDGHFNILVATDVAARGLDVPNVDLVIHYELPNNTKTFVHRTGRTGRAGKKGSAILIYSQDQSREVKIIEREVGSRFTELPSIAVERGGSMFEGICSRSGEFFGGGMRDCGSRFGGRSGGGYGSNNGHLGNRYSGGLDHSGFGRFGSDRSSGFGGFGLNRISQLSGKSSFGGFGPNDGKRSF</sequence>
<dbReference type="EMBL" id="CAKOAT010071377">
    <property type="protein sequence ID" value="CAH8310173.1"/>
    <property type="molecule type" value="Genomic_DNA"/>
</dbReference>
<dbReference type="Pfam" id="PF00271">
    <property type="entry name" value="Helicase_C"/>
    <property type="match status" value="1"/>
</dbReference>
<evidence type="ECO:0000256" key="3">
    <source>
        <dbReference type="ARBA" id="ARBA00022806"/>
    </source>
</evidence>
<dbReference type="GO" id="GO:0016787">
    <property type="term" value="F:hydrolase activity"/>
    <property type="evidence" value="ECO:0007669"/>
    <property type="project" value="UniProtKB-KW"/>
</dbReference>
<dbReference type="PROSITE" id="PS51194">
    <property type="entry name" value="HELICASE_CTER"/>
    <property type="match status" value="1"/>
</dbReference>
<dbReference type="InterPro" id="IPR050079">
    <property type="entry name" value="DEAD_box_RNA_helicase"/>
</dbReference>
<dbReference type="SUPFAM" id="SSF52540">
    <property type="entry name" value="P-loop containing nucleoside triphosphate hydrolases"/>
    <property type="match status" value="1"/>
</dbReference>
<accession>A0ABC8J1Y2</accession>
<dbReference type="PANTHER" id="PTHR47959">
    <property type="entry name" value="ATP-DEPENDENT RNA HELICASE RHLE-RELATED"/>
    <property type="match status" value="1"/>
</dbReference>
<dbReference type="CDD" id="cd18787">
    <property type="entry name" value="SF2_C_DEAD"/>
    <property type="match status" value="1"/>
</dbReference>
<dbReference type="AlphaFoldDB" id="A0ABC8J1Y2"/>
<evidence type="ECO:0000313" key="7">
    <source>
        <dbReference type="Proteomes" id="UP001642260"/>
    </source>
</evidence>
<dbReference type="Proteomes" id="UP001642260">
    <property type="component" value="Unassembled WGS sequence"/>
</dbReference>
<evidence type="ECO:0000256" key="2">
    <source>
        <dbReference type="ARBA" id="ARBA00022801"/>
    </source>
</evidence>
<keyword evidence="4" id="KW-0067">ATP-binding</keyword>
<keyword evidence="1" id="KW-0547">Nucleotide-binding</keyword>
<evidence type="ECO:0000256" key="1">
    <source>
        <dbReference type="ARBA" id="ARBA00022741"/>
    </source>
</evidence>
<dbReference type="InterPro" id="IPR001650">
    <property type="entry name" value="Helicase_C-like"/>
</dbReference>
<evidence type="ECO:0000256" key="4">
    <source>
        <dbReference type="ARBA" id="ARBA00022840"/>
    </source>
</evidence>
<feature type="domain" description="Helicase C-terminal" evidence="5">
    <location>
        <begin position="1"/>
        <end position="104"/>
    </location>
</feature>
<dbReference type="Gene3D" id="3.40.50.300">
    <property type="entry name" value="P-loop containing nucleotide triphosphate hydrolases"/>
    <property type="match status" value="1"/>
</dbReference>
<keyword evidence="7" id="KW-1185">Reference proteome</keyword>
<protein>
    <recommendedName>
        <fullName evidence="5">Helicase C-terminal domain-containing protein</fullName>
    </recommendedName>
</protein>
<dbReference type="GO" id="GO:0005524">
    <property type="term" value="F:ATP binding"/>
    <property type="evidence" value="ECO:0007669"/>
    <property type="project" value="UniProtKB-KW"/>
</dbReference>
<gene>
    <name evidence="6" type="ORF">ERUC_LOCUS5643</name>
</gene>
<reference evidence="6 7" key="1">
    <citation type="submission" date="2022-03" db="EMBL/GenBank/DDBJ databases">
        <authorList>
            <person name="Macdonald S."/>
            <person name="Ahmed S."/>
            <person name="Newling K."/>
        </authorList>
    </citation>
    <scope>NUCLEOTIDE SEQUENCE [LARGE SCALE GENOMIC DNA]</scope>
</reference>